<reference evidence="3 4" key="1">
    <citation type="submission" date="2024-02" db="EMBL/GenBank/DDBJ databases">
        <title>Adaptive strategies in a cosmopolitan and abundant soil bacterium.</title>
        <authorList>
            <person name="Carini P."/>
        </authorList>
    </citation>
    <scope>NUCLEOTIDE SEQUENCE [LARGE SCALE GENOMIC DNA]</scope>
    <source>
        <strain evidence="3 4">AZCC 1608</strain>
    </source>
</reference>
<keyword evidence="4" id="KW-1185">Reference proteome</keyword>
<keyword evidence="1" id="KW-0732">Signal</keyword>
<feature type="chain" id="PRO_5046473488" description="DUF2846 domain-containing protein" evidence="1">
    <location>
        <begin position="29"/>
        <end position="183"/>
    </location>
</feature>
<organism evidence="3 4">
    <name type="scientific">Bradyrhizobium algeriense</name>
    <dbReference type="NCBI Taxonomy" id="634784"/>
    <lineage>
        <taxon>Bacteria</taxon>
        <taxon>Pseudomonadati</taxon>
        <taxon>Pseudomonadota</taxon>
        <taxon>Alphaproteobacteria</taxon>
        <taxon>Hyphomicrobiales</taxon>
        <taxon>Nitrobacteraceae</taxon>
        <taxon>Bradyrhizobium</taxon>
    </lineage>
</organism>
<feature type="domain" description="DUF2846" evidence="2">
    <location>
        <begin position="48"/>
        <end position="127"/>
    </location>
</feature>
<evidence type="ECO:0000313" key="3">
    <source>
        <dbReference type="EMBL" id="MEH2553401.1"/>
    </source>
</evidence>
<dbReference type="PROSITE" id="PS51257">
    <property type="entry name" value="PROKAR_LIPOPROTEIN"/>
    <property type="match status" value="1"/>
</dbReference>
<dbReference type="Proteomes" id="UP001364224">
    <property type="component" value="Unassembled WGS sequence"/>
</dbReference>
<feature type="signal peptide" evidence="1">
    <location>
        <begin position="1"/>
        <end position="28"/>
    </location>
</feature>
<accession>A0ABU8B5M4</accession>
<evidence type="ECO:0000313" key="4">
    <source>
        <dbReference type="Proteomes" id="UP001364224"/>
    </source>
</evidence>
<dbReference type="EMBL" id="JAZHRV010000001">
    <property type="protein sequence ID" value="MEH2553401.1"/>
    <property type="molecule type" value="Genomic_DNA"/>
</dbReference>
<dbReference type="InterPro" id="IPR022548">
    <property type="entry name" value="DUF2846"/>
</dbReference>
<comment type="caution">
    <text evidence="3">The sequence shown here is derived from an EMBL/GenBank/DDBJ whole genome shotgun (WGS) entry which is preliminary data.</text>
</comment>
<dbReference type="RefSeq" id="WP_334477874.1">
    <property type="nucleotide sequence ID" value="NZ_JAZHRV010000001.1"/>
</dbReference>
<proteinExistence type="predicted"/>
<gene>
    <name evidence="3" type="ORF">V1286_000930</name>
</gene>
<evidence type="ECO:0000259" key="2">
    <source>
        <dbReference type="Pfam" id="PF11008"/>
    </source>
</evidence>
<sequence>MKFLNVASALSARLLAVGLALHFLTACSSIHNQTVAAGGLFVPVPPKAGYATVYIGRPYTFHTSVFALPIQVDDKPLMSLPPGQYTAVELAPGPHSVGSPNEAWTRAISGVPHPAKFAVEAGKVYYLLPKGWAEDAGYSYTMVGSVVVPQKTAVGHSTFSVQAAAASAAPPSEFDRLNYTKAP</sequence>
<evidence type="ECO:0000256" key="1">
    <source>
        <dbReference type="SAM" id="SignalP"/>
    </source>
</evidence>
<protein>
    <recommendedName>
        <fullName evidence="2">DUF2846 domain-containing protein</fullName>
    </recommendedName>
</protein>
<dbReference type="Pfam" id="PF11008">
    <property type="entry name" value="DUF2846"/>
    <property type="match status" value="1"/>
</dbReference>
<name>A0ABU8B5M4_9BRAD</name>